<keyword evidence="3 5" id="KW-0067">ATP-binding</keyword>
<feature type="domain" description="ABC transporter" evidence="4">
    <location>
        <begin position="5"/>
        <end position="213"/>
    </location>
</feature>
<dbReference type="GO" id="GO:0005524">
    <property type="term" value="F:ATP binding"/>
    <property type="evidence" value="ECO:0007669"/>
    <property type="project" value="UniProtKB-KW"/>
</dbReference>
<dbReference type="Gene3D" id="3.40.50.300">
    <property type="entry name" value="P-loop containing nucleotide triphosphate hydrolases"/>
    <property type="match status" value="1"/>
</dbReference>
<sequence length="216" mass="23152">MMDKARGLTLDHLTLSKGTETLLSVDAHVAPGDVLSVMGPSGSGKSTLLSALIGTLAPAFAMQGRILLDGEDLAGKPPEARRIGLLFQDAMLFPHLSVGENLAFGLSPDVRGRVARRQVVEEGLIEIGLEGFAPRDPATLSGGQRARVALMRTLLARPRALLLDEPFSRLDTDRRASIRSLVLERARKERLPVILVTHDEADAQAAGGRVVRIGQE</sequence>
<keyword evidence="2" id="KW-0547">Nucleotide-binding</keyword>
<accession>A0A2R8A9B0</accession>
<dbReference type="SMART" id="SM00382">
    <property type="entry name" value="AAA"/>
    <property type="match status" value="1"/>
</dbReference>
<dbReference type="AlphaFoldDB" id="A0A2R8A9B0"/>
<keyword evidence="6" id="KW-1185">Reference proteome</keyword>
<gene>
    <name evidence="5" type="primary">phnT</name>
    <name evidence="5" type="ORF">POI8812_00942</name>
</gene>
<dbReference type="PANTHER" id="PTHR42781:SF4">
    <property type="entry name" value="SPERMIDINE_PUTRESCINE IMPORT ATP-BINDING PROTEIN POTA"/>
    <property type="match status" value="1"/>
</dbReference>
<evidence type="ECO:0000313" key="5">
    <source>
        <dbReference type="EMBL" id="SPF28640.1"/>
    </source>
</evidence>
<evidence type="ECO:0000256" key="3">
    <source>
        <dbReference type="ARBA" id="ARBA00022840"/>
    </source>
</evidence>
<evidence type="ECO:0000256" key="1">
    <source>
        <dbReference type="ARBA" id="ARBA00022448"/>
    </source>
</evidence>
<dbReference type="Pfam" id="PF00005">
    <property type="entry name" value="ABC_tran"/>
    <property type="match status" value="1"/>
</dbReference>
<reference evidence="5 6" key="1">
    <citation type="submission" date="2018-03" db="EMBL/GenBank/DDBJ databases">
        <authorList>
            <person name="Keele B.F."/>
        </authorList>
    </citation>
    <scope>NUCLEOTIDE SEQUENCE [LARGE SCALE GENOMIC DNA]</scope>
    <source>
        <strain evidence="5 6">CeCT 8812</strain>
    </source>
</reference>
<dbReference type="PANTHER" id="PTHR42781">
    <property type="entry name" value="SPERMIDINE/PUTRESCINE IMPORT ATP-BINDING PROTEIN POTA"/>
    <property type="match status" value="1"/>
</dbReference>
<protein>
    <submittedName>
        <fullName evidence="5">2-aminoethylphosphonate import ATP-binding protein PhnT</fullName>
    </submittedName>
</protein>
<keyword evidence="1" id="KW-0813">Transport</keyword>
<dbReference type="SUPFAM" id="SSF52540">
    <property type="entry name" value="P-loop containing nucleoside triphosphate hydrolases"/>
    <property type="match status" value="1"/>
</dbReference>
<evidence type="ECO:0000259" key="4">
    <source>
        <dbReference type="PROSITE" id="PS50893"/>
    </source>
</evidence>
<dbReference type="Proteomes" id="UP000244932">
    <property type="component" value="Unassembled WGS sequence"/>
</dbReference>
<organism evidence="5 6">
    <name type="scientific">Pontivivens insulae</name>
    <dbReference type="NCBI Taxonomy" id="1639689"/>
    <lineage>
        <taxon>Bacteria</taxon>
        <taxon>Pseudomonadati</taxon>
        <taxon>Pseudomonadota</taxon>
        <taxon>Alphaproteobacteria</taxon>
        <taxon>Rhodobacterales</taxon>
        <taxon>Paracoccaceae</taxon>
        <taxon>Pontivivens</taxon>
    </lineage>
</organism>
<dbReference type="InterPro" id="IPR050093">
    <property type="entry name" value="ABC_SmlMolc_Importer"/>
</dbReference>
<name>A0A2R8A9B0_9RHOB</name>
<proteinExistence type="predicted"/>
<dbReference type="EMBL" id="OMKW01000001">
    <property type="protein sequence ID" value="SPF28640.1"/>
    <property type="molecule type" value="Genomic_DNA"/>
</dbReference>
<dbReference type="InterPro" id="IPR003593">
    <property type="entry name" value="AAA+_ATPase"/>
</dbReference>
<dbReference type="PROSITE" id="PS50893">
    <property type="entry name" value="ABC_TRANSPORTER_2"/>
    <property type="match status" value="1"/>
</dbReference>
<dbReference type="InterPro" id="IPR027417">
    <property type="entry name" value="P-loop_NTPase"/>
</dbReference>
<evidence type="ECO:0000256" key="2">
    <source>
        <dbReference type="ARBA" id="ARBA00022741"/>
    </source>
</evidence>
<dbReference type="InterPro" id="IPR003439">
    <property type="entry name" value="ABC_transporter-like_ATP-bd"/>
</dbReference>
<evidence type="ECO:0000313" key="6">
    <source>
        <dbReference type="Proteomes" id="UP000244932"/>
    </source>
</evidence>
<dbReference type="GO" id="GO:0016887">
    <property type="term" value="F:ATP hydrolysis activity"/>
    <property type="evidence" value="ECO:0007669"/>
    <property type="project" value="InterPro"/>
</dbReference>